<keyword evidence="1" id="KW-0175">Coiled coil</keyword>
<organism evidence="3 4">
    <name type="scientific">Algoriphagus ornithinivorans</name>
    <dbReference type="NCBI Taxonomy" id="226506"/>
    <lineage>
        <taxon>Bacteria</taxon>
        <taxon>Pseudomonadati</taxon>
        <taxon>Bacteroidota</taxon>
        <taxon>Cytophagia</taxon>
        <taxon>Cytophagales</taxon>
        <taxon>Cyclobacteriaceae</taxon>
        <taxon>Algoriphagus</taxon>
    </lineage>
</organism>
<protein>
    <submittedName>
        <fullName evidence="3">Uncharacterized protein</fullName>
    </submittedName>
</protein>
<feature type="transmembrane region" description="Helical" evidence="2">
    <location>
        <begin position="12"/>
        <end position="32"/>
    </location>
</feature>
<proteinExistence type="predicted"/>
<name>A0A1I5DXC4_9BACT</name>
<evidence type="ECO:0000256" key="2">
    <source>
        <dbReference type="SAM" id="Phobius"/>
    </source>
</evidence>
<dbReference type="AlphaFoldDB" id="A0A1I5DXC4"/>
<accession>A0A1I5DXC4</accession>
<keyword evidence="2" id="KW-0812">Transmembrane</keyword>
<dbReference type="STRING" id="226506.SAMN04488519_103186"/>
<evidence type="ECO:0000313" key="4">
    <source>
        <dbReference type="Proteomes" id="UP000199564"/>
    </source>
</evidence>
<dbReference type="EMBL" id="FOVW01000003">
    <property type="protein sequence ID" value="SFO03777.1"/>
    <property type="molecule type" value="Genomic_DNA"/>
</dbReference>
<keyword evidence="2" id="KW-1133">Transmembrane helix</keyword>
<dbReference type="InterPro" id="IPR045749">
    <property type="entry name" value="DUF6090"/>
</dbReference>
<gene>
    <name evidence="3" type="ORF">SAMN04488519_103186</name>
</gene>
<dbReference type="Proteomes" id="UP000199564">
    <property type="component" value="Unassembled WGS sequence"/>
</dbReference>
<keyword evidence="4" id="KW-1185">Reference proteome</keyword>
<feature type="coiled-coil region" evidence="1">
    <location>
        <begin position="39"/>
        <end position="69"/>
    </location>
</feature>
<evidence type="ECO:0000313" key="3">
    <source>
        <dbReference type="EMBL" id="SFO03777.1"/>
    </source>
</evidence>
<keyword evidence="2" id="KW-0472">Membrane</keyword>
<reference evidence="4" key="1">
    <citation type="submission" date="2016-10" db="EMBL/GenBank/DDBJ databases">
        <authorList>
            <person name="Varghese N."/>
            <person name="Submissions S."/>
        </authorList>
    </citation>
    <scope>NUCLEOTIDE SEQUENCE [LARGE SCALE GENOMIC DNA]</scope>
    <source>
        <strain evidence="4">DSM 15282</strain>
    </source>
</reference>
<dbReference type="Pfam" id="PF19578">
    <property type="entry name" value="DUF6090"/>
    <property type="match status" value="1"/>
</dbReference>
<sequence length="251" mass="28862">MKRILSSLKQKWPEYLIEILVLIIGILGAFALNNWNEGRKDKLEERAILENLQNDLENTIAELEFLNNLRENAIIASLRILELSSDIPNSSKYELDTLFGKTMVRPTYNGKMGTLELLFSTGKISLIQNEEIKEKLISWPGMIDDFIEEEVYANEIFMGTFIEELAKYAAIPELFNTLDGNSFITSNSTNQNYQTTKLSIKSDYDQLLTNQEFLNHLALRNTNFIVSYTEAISLIDHANQLKELIQKELKQ</sequence>
<dbReference type="RefSeq" id="WP_139217445.1">
    <property type="nucleotide sequence ID" value="NZ_FOVW01000003.1"/>
</dbReference>
<evidence type="ECO:0000256" key="1">
    <source>
        <dbReference type="SAM" id="Coils"/>
    </source>
</evidence>